<organism evidence="1 2">
    <name type="scientific">Allacma fusca</name>
    <dbReference type="NCBI Taxonomy" id="39272"/>
    <lineage>
        <taxon>Eukaryota</taxon>
        <taxon>Metazoa</taxon>
        <taxon>Ecdysozoa</taxon>
        <taxon>Arthropoda</taxon>
        <taxon>Hexapoda</taxon>
        <taxon>Collembola</taxon>
        <taxon>Symphypleona</taxon>
        <taxon>Sminthuridae</taxon>
        <taxon>Allacma</taxon>
    </lineage>
</organism>
<proteinExistence type="predicted"/>
<gene>
    <name evidence="1" type="ORF">AFUS01_LOCUS38500</name>
</gene>
<sequence length="120" mass="13257">CHFTDMKVSECKTAEKIPGLFKVDQSEFLPENDEKVSMAYYAYIYVPPQCRADSSRCTLHVAFHGCFSKSVFGGVPAFITCSGYLDVAAANNIIILFPQTTWSMSDPFSLAGCWDVAGYT</sequence>
<name>A0A8J2PGC9_9HEXA</name>
<evidence type="ECO:0000313" key="2">
    <source>
        <dbReference type="Proteomes" id="UP000708208"/>
    </source>
</evidence>
<keyword evidence="2" id="KW-1185">Reference proteome</keyword>
<feature type="non-terminal residue" evidence="1">
    <location>
        <position position="120"/>
    </location>
</feature>
<feature type="non-terminal residue" evidence="1">
    <location>
        <position position="1"/>
    </location>
</feature>
<comment type="caution">
    <text evidence="1">The sequence shown here is derived from an EMBL/GenBank/DDBJ whole genome shotgun (WGS) entry which is preliminary data.</text>
</comment>
<protein>
    <submittedName>
        <fullName evidence="1">Uncharacterized protein</fullName>
    </submittedName>
</protein>
<dbReference type="EMBL" id="CAJVCH010548102">
    <property type="protein sequence ID" value="CAG7828582.1"/>
    <property type="molecule type" value="Genomic_DNA"/>
</dbReference>
<evidence type="ECO:0000313" key="1">
    <source>
        <dbReference type="EMBL" id="CAG7828582.1"/>
    </source>
</evidence>
<dbReference type="AlphaFoldDB" id="A0A8J2PGC9"/>
<dbReference type="OrthoDB" id="6134934at2759"/>
<accession>A0A8J2PGC9</accession>
<reference evidence="1" key="1">
    <citation type="submission" date="2021-06" db="EMBL/GenBank/DDBJ databases">
        <authorList>
            <person name="Hodson N. C."/>
            <person name="Mongue J. A."/>
            <person name="Jaron S. K."/>
        </authorList>
    </citation>
    <scope>NUCLEOTIDE SEQUENCE</scope>
</reference>
<dbReference type="Proteomes" id="UP000708208">
    <property type="component" value="Unassembled WGS sequence"/>
</dbReference>